<evidence type="ECO:0000313" key="1">
    <source>
        <dbReference type="EMBL" id="KAH7858585.1"/>
    </source>
</evidence>
<comment type="caution">
    <text evidence="1">The sequence shown here is derived from an EMBL/GenBank/DDBJ whole genome shotgun (WGS) entry which is preliminary data.</text>
</comment>
<keyword evidence="2" id="KW-1185">Reference proteome</keyword>
<dbReference type="EMBL" id="CM037153">
    <property type="protein sequence ID" value="KAH7858585.1"/>
    <property type="molecule type" value="Genomic_DNA"/>
</dbReference>
<organism evidence="1 2">
    <name type="scientific">Vaccinium darrowii</name>
    <dbReference type="NCBI Taxonomy" id="229202"/>
    <lineage>
        <taxon>Eukaryota</taxon>
        <taxon>Viridiplantae</taxon>
        <taxon>Streptophyta</taxon>
        <taxon>Embryophyta</taxon>
        <taxon>Tracheophyta</taxon>
        <taxon>Spermatophyta</taxon>
        <taxon>Magnoliopsida</taxon>
        <taxon>eudicotyledons</taxon>
        <taxon>Gunneridae</taxon>
        <taxon>Pentapetalae</taxon>
        <taxon>asterids</taxon>
        <taxon>Ericales</taxon>
        <taxon>Ericaceae</taxon>
        <taxon>Vaccinioideae</taxon>
        <taxon>Vaccinieae</taxon>
        <taxon>Vaccinium</taxon>
    </lineage>
</organism>
<sequence>MNFQRTEKSSSSSDEEDFLVKQMLLTHDPDGRHLDSHLLLCATEAIMSHVTISQASDQHVDAIAKRDISNTEILCNCSVGWNTHAKTMNLFEMLGNYGWDAKAVLVLSAFATRYAEFWLIMQLYPSHHLAASIALLKQYPNDLSLFKHRFKALSSLVKTIIDVTKCIIKFQGLPLQRVTVENEAIVVAKSQIYVATYWVIRSALTCSSQITDLIALKNVQVHVPSLQSAHLYDVFNSTVKNIFDC</sequence>
<dbReference type="Proteomes" id="UP000828048">
    <property type="component" value="Chromosome 3"/>
</dbReference>
<evidence type="ECO:0000313" key="2">
    <source>
        <dbReference type="Proteomes" id="UP000828048"/>
    </source>
</evidence>
<gene>
    <name evidence="1" type="ORF">Vadar_025633</name>
</gene>
<reference evidence="1 2" key="1">
    <citation type="journal article" date="2021" name="Hortic Res">
        <title>High-quality reference genome and annotation aids understanding of berry development for evergreen blueberry (Vaccinium darrowii).</title>
        <authorList>
            <person name="Yu J."/>
            <person name="Hulse-Kemp A.M."/>
            <person name="Babiker E."/>
            <person name="Staton M."/>
        </authorList>
    </citation>
    <scope>NUCLEOTIDE SEQUENCE [LARGE SCALE GENOMIC DNA]</scope>
    <source>
        <strain evidence="2">cv. NJ 8807/NJ 8810</strain>
        <tissue evidence="1">Young leaf</tissue>
    </source>
</reference>
<name>A0ACB7YYD3_9ERIC</name>
<accession>A0ACB7YYD3</accession>
<protein>
    <submittedName>
        <fullName evidence="1">Uncharacterized protein</fullName>
    </submittedName>
</protein>
<proteinExistence type="predicted"/>